<dbReference type="FunCoup" id="A0A395JPV3">
    <property type="interactions" value="54"/>
</dbReference>
<dbReference type="AlphaFoldDB" id="A0A395JPV3"/>
<dbReference type="PANTHER" id="PTHR43066">
    <property type="entry name" value="RHOMBOID-RELATED PROTEIN"/>
    <property type="match status" value="1"/>
</dbReference>
<evidence type="ECO:0000259" key="6">
    <source>
        <dbReference type="Pfam" id="PF01694"/>
    </source>
</evidence>
<dbReference type="Pfam" id="PF01694">
    <property type="entry name" value="Rhomboid"/>
    <property type="match status" value="1"/>
</dbReference>
<dbReference type="RefSeq" id="WP_113953191.1">
    <property type="nucleotide sequence ID" value="NZ_QNRT01000001.1"/>
</dbReference>
<feature type="transmembrane region" description="Helical" evidence="5">
    <location>
        <begin position="88"/>
        <end position="111"/>
    </location>
</feature>
<organism evidence="7 8">
    <name type="scientific">Arenicella xantha</name>
    <dbReference type="NCBI Taxonomy" id="644221"/>
    <lineage>
        <taxon>Bacteria</taxon>
        <taxon>Pseudomonadati</taxon>
        <taxon>Pseudomonadota</taxon>
        <taxon>Gammaproteobacteria</taxon>
        <taxon>Arenicellales</taxon>
        <taxon>Arenicellaceae</taxon>
        <taxon>Arenicella</taxon>
    </lineage>
</organism>
<dbReference type="InterPro" id="IPR035952">
    <property type="entry name" value="Rhomboid-like_sf"/>
</dbReference>
<dbReference type="OrthoDB" id="9814037at2"/>
<keyword evidence="4 5" id="KW-0472">Membrane</keyword>
<dbReference type="GO" id="GO:0016020">
    <property type="term" value="C:membrane"/>
    <property type="evidence" value="ECO:0007669"/>
    <property type="project" value="UniProtKB-SubCell"/>
</dbReference>
<dbReference type="GO" id="GO:0004252">
    <property type="term" value="F:serine-type endopeptidase activity"/>
    <property type="evidence" value="ECO:0007669"/>
    <property type="project" value="InterPro"/>
</dbReference>
<dbReference type="Proteomes" id="UP000253083">
    <property type="component" value="Unassembled WGS sequence"/>
</dbReference>
<evidence type="ECO:0000256" key="2">
    <source>
        <dbReference type="ARBA" id="ARBA00022692"/>
    </source>
</evidence>
<dbReference type="InParanoid" id="A0A395JPV3"/>
<proteinExistence type="predicted"/>
<evidence type="ECO:0000256" key="5">
    <source>
        <dbReference type="SAM" id="Phobius"/>
    </source>
</evidence>
<feature type="transmembrane region" description="Helical" evidence="5">
    <location>
        <begin position="175"/>
        <end position="199"/>
    </location>
</feature>
<evidence type="ECO:0000256" key="4">
    <source>
        <dbReference type="ARBA" id="ARBA00023136"/>
    </source>
</evidence>
<reference evidence="7 8" key="1">
    <citation type="submission" date="2018-06" db="EMBL/GenBank/DDBJ databases">
        <title>Genomic Encyclopedia of Type Strains, Phase IV (KMG-IV): sequencing the most valuable type-strain genomes for metagenomic binning, comparative biology and taxonomic classification.</title>
        <authorList>
            <person name="Goeker M."/>
        </authorList>
    </citation>
    <scope>NUCLEOTIDE SEQUENCE [LARGE SCALE GENOMIC DNA]</scope>
    <source>
        <strain evidence="7 8">DSM 24032</strain>
    </source>
</reference>
<dbReference type="PANTHER" id="PTHR43066:SF11">
    <property type="entry name" value="PEPTIDASE S54 RHOMBOID DOMAIN-CONTAINING PROTEIN"/>
    <property type="match status" value="1"/>
</dbReference>
<gene>
    <name evidence="7" type="ORF">DFR28_1011026</name>
</gene>
<comment type="caution">
    <text evidence="7">The sequence shown here is derived from an EMBL/GenBank/DDBJ whole genome shotgun (WGS) entry which is preliminary data.</text>
</comment>
<dbReference type="GO" id="GO:0006508">
    <property type="term" value="P:proteolysis"/>
    <property type="evidence" value="ECO:0007669"/>
    <property type="project" value="UniProtKB-KW"/>
</dbReference>
<keyword evidence="3 5" id="KW-1133">Transmembrane helix</keyword>
<comment type="subcellular location">
    <subcellularLocation>
        <location evidence="1">Membrane</location>
        <topology evidence="1">Multi-pass membrane protein</topology>
    </subcellularLocation>
</comment>
<dbReference type="SUPFAM" id="SSF144091">
    <property type="entry name" value="Rhomboid-like"/>
    <property type="match status" value="1"/>
</dbReference>
<protein>
    <submittedName>
        <fullName evidence="7">Membrane associated rhomboid family serine protease</fullName>
    </submittedName>
</protein>
<dbReference type="EMBL" id="QNRT01000001">
    <property type="protein sequence ID" value="RBP53639.1"/>
    <property type="molecule type" value="Genomic_DNA"/>
</dbReference>
<evidence type="ECO:0000256" key="1">
    <source>
        <dbReference type="ARBA" id="ARBA00004141"/>
    </source>
</evidence>
<dbReference type="Gene3D" id="1.20.1540.10">
    <property type="entry name" value="Rhomboid-like"/>
    <property type="match status" value="1"/>
</dbReference>
<dbReference type="InterPro" id="IPR022764">
    <property type="entry name" value="Peptidase_S54_rhomboid_dom"/>
</dbReference>
<sequence length="205" mass="22809">MPSIRVLLQSMTNRLVLLCAIVYFVQSALFHQQLTGLELFSWQSPNFAVWQLLTHMFLHGSVTHLLFNMIALWSFGRVLERVWGNRRFLVFFLVCGVGAAVISMLVDALILGRPFSGYMVGASGAIYGVLVAFALLFPNFKIILLFLPVPIAAKYFVPVLLLIDLTAGFTGFSIFGYNIAHFAHVGGAIVGFVMVQFWLRSSARS</sequence>
<feature type="transmembrane region" description="Helical" evidence="5">
    <location>
        <begin position="144"/>
        <end position="163"/>
    </location>
</feature>
<feature type="transmembrane region" description="Helical" evidence="5">
    <location>
        <begin position="117"/>
        <end position="137"/>
    </location>
</feature>
<evidence type="ECO:0000313" key="8">
    <source>
        <dbReference type="Proteomes" id="UP000253083"/>
    </source>
</evidence>
<dbReference type="SMART" id="SM01160">
    <property type="entry name" value="DUF1751"/>
    <property type="match status" value="1"/>
</dbReference>
<keyword evidence="7" id="KW-0378">Hydrolase</keyword>
<evidence type="ECO:0000313" key="7">
    <source>
        <dbReference type="EMBL" id="RBP53639.1"/>
    </source>
</evidence>
<keyword evidence="2 5" id="KW-0812">Transmembrane</keyword>
<keyword evidence="7" id="KW-0645">Protease</keyword>
<feature type="transmembrane region" description="Helical" evidence="5">
    <location>
        <begin position="56"/>
        <end position="76"/>
    </location>
</feature>
<feature type="domain" description="Peptidase S54 rhomboid" evidence="6">
    <location>
        <begin position="48"/>
        <end position="197"/>
    </location>
</feature>
<name>A0A395JPV3_9GAMM</name>
<accession>A0A395JPV3</accession>
<evidence type="ECO:0000256" key="3">
    <source>
        <dbReference type="ARBA" id="ARBA00022989"/>
    </source>
</evidence>
<keyword evidence="8" id="KW-1185">Reference proteome</keyword>